<feature type="compositionally biased region" description="Polar residues" evidence="1">
    <location>
        <begin position="281"/>
        <end position="294"/>
    </location>
</feature>
<feature type="region of interest" description="Disordered" evidence="1">
    <location>
        <begin position="120"/>
        <end position="617"/>
    </location>
</feature>
<feature type="region of interest" description="Disordered" evidence="1">
    <location>
        <begin position="782"/>
        <end position="807"/>
    </location>
</feature>
<dbReference type="OrthoDB" id="5244050at2759"/>
<feature type="compositionally biased region" description="Polar residues" evidence="1">
    <location>
        <begin position="734"/>
        <end position="746"/>
    </location>
</feature>
<feature type="compositionally biased region" description="Basic residues" evidence="1">
    <location>
        <begin position="555"/>
        <end position="566"/>
    </location>
</feature>
<dbReference type="AlphaFoldDB" id="A0A6A6QMI9"/>
<feature type="compositionally biased region" description="Pro residues" evidence="1">
    <location>
        <begin position="360"/>
        <end position="376"/>
    </location>
</feature>
<protein>
    <submittedName>
        <fullName evidence="2">Uncharacterized protein</fullName>
    </submittedName>
</protein>
<feature type="compositionally biased region" description="Polar residues" evidence="1">
    <location>
        <begin position="175"/>
        <end position="184"/>
    </location>
</feature>
<gene>
    <name evidence="2" type="ORF">BU16DRAFT_76738</name>
</gene>
<evidence type="ECO:0000313" key="3">
    <source>
        <dbReference type="Proteomes" id="UP000799750"/>
    </source>
</evidence>
<feature type="compositionally biased region" description="Basic and acidic residues" evidence="1">
    <location>
        <begin position="601"/>
        <end position="613"/>
    </location>
</feature>
<feature type="region of interest" description="Disordered" evidence="1">
    <location>
        <begin position="844"/>
        <end position="994"/>
    </location>
</feature>
<feature type="compositionally biased region" description="Basic and acidic residues" evidence="1">
    <location>
        <begin position="965"/>
        <end position="988"/>
    </location>
</feature>
<accession>A0A6A6QMI9</accession>
<feature type="compositionally biased region" description="Basic and acidic residues" evidence="1">
    <location>
        <begin position="40"/>
        <end position="53"/>
    </location>
</feature>
<sequence length="1021" mass="111205">MARGSKFSFPIPGRRNHGKKDVIETSSIPSVESHYPEYTPRVEDPSKPSKAERLLGTSNLAIRQQPSLPQPPTRTAPVPIPEPPQSPGYMTVTVSEASFGSDCTDHASSTAVEDVAHPPRWQSIHPRPSSNLLGNAYNDDRGRAGSIGSTVSRRIQGQGSSSTLRSFYDAHKSPMSVSQQTSASAVRDMALRKGERPIQHQGEHAKSTPNLTSHQDLEAAKRQAKKNKPPRLDLSRLFPKPRAQNSSNGAPLLSPTKMVNSPMPMSATSEYFPRHHAASLRETTPAPSIRSVQRQDPPAPSRIERPKNQKGKEKDAKDQKAFKRDVFDNAKVNVRRPPRGIQHWFEGLDEEDEEEDDDVPPPPPIPETAPPKPPPVRAANLAPIRKSSLGRVLPREVVAPKLDRTQTSHLSPATQMEFYKTPAPRRPLHRQRSASNQSVESQVTAISSRSKFSNSNLQDNSVLSMSSSDEECENEPHKPVAPVRDSLAVSTDNEGEIIIGRAQAFEVKPRPKHGRSDSNGRRPSESTLSMASVSTSAATIEVMLSPDPHSSYLPRHSRTKASRHSRQPSAIPEHDTRPRTASVGETAALSPTTSPRSARTSRSEPRSRSEQHKLMAVTEEEEALLEMMRRKRAAMAKHSFSEGYKTALTQATKRGDTPTPRNYENMPRTSGFLVMDSPGSGVSTDHPASVSSKYSKQGSVSGSDTLTSLGSGATSARGRSKKTQKPPVIPTSILRDTSSSDSNTAPHHQFSEIDSPARNNPRYQLSAHLDFSPLDVFPSTPSNASIASPTTASHASPLPSPITPGRPGEIDLLVKVAGSEPSCNGDEDLVHSAGSIEPFMTSSVEKLHESHRTSEASPRARRRTASSGADVVFGSDGVKSQSVSRSVSRRESELSQIHRPQVSPLYQHAFDTLDTSDTPELYHSEPKSARSRSARRTSSIVAPPRSTRTSVASSITPSTAPTSRSVRDSRISKTSRISRENSLKKRESMATSSINTRCSVSDDVLAAWGSLGGWRTFEERV</sequence>
<feature type="region of interest" description="Disordered" evidence="1">
    <location>
        <begin position="677"/>
        <end position="760"/>
    </location>
</feature>
<feature type="compositionally biased region" description="Basic and acidic residues" evidence="1">
    <location>
        <begin position="845"/>
        <end position="854"/>
    </location>
</feature>
<evidence type="ECO:0000313" key="2">
    <source>
        <dbReference type="EMBL" id="KAF2493329.1"/>
    </source>
</evidence>
<feature type="compositionally biased region" description="Polar residues" evidence="1">
    <location>
        <begin position="56"/>
        <end position="67"/>
    </location>
</feature>
<evidence type="ECO:0000256" key="1">
    <source>
        <dbReference type="SAM" id="MobiDB-lite"/>
    </source>
</evidence>
<feature type="compositionally biased region" description="Basic and acidic residues" evidence="1">
    <location>
        <begin position="189"/>
        <end position="206"/>
    </location>
</feature>
<feature type="compositionally biased region" description="Polar residues" evidence="1">
    <location>
        <begin position="782"/>
        <end position="794"/>
    </location>
</feature>
<feature type="compositionally biased region" description="Low complexity" evidence="1">
    <location>
        <begin position="949"/>
        <end position="964"/>
    </location>
</feature>
<reference evidence="2" key="1">
    <citation type="journal article" date="2020" name="Stud. Mycol.">
        <title>101 Dothideomycetes genomes: a test case for predicting lifestyles and emergence of pathogens.</title>
        <authorList>
            <person name="Haridas S."/>
            <person name="Albert R."/>
            <person name="Binder M."/>
            <person name="Bloem J."/>
            <person name="Labutti K."/>
            <person name="Salamov A."/>
            <person name="Andreopoulos B."/>
            <person name="Baker S."/>
            <person name="Barry K."/>
            <person name="Bills G."/>
            <person name="Bluhm B."/>
            <person name="Cannon C."/>
            <person name="Castanera R."/>
            <person name="Culley D."/>
            <person name="Daum C."/>
            <person name="Ezra D."/>
            <person name="Gonzalez J."/>
            <person name="Henrissat B."/>
            <person name="Kuo A."/>
            <person name="Liang C."/>
            <person name="Lipzen A."/>
            <person name="Lutzoni F."/>
            <person name="Magnuson J."/>
            <person name="Mondo S."/>
            <person name="Nolan M."/>
            <person name="Ohm R."/>
            <person name="Pangilinan J."/>
            <person name="Park H.-J."/>
            <person name="Ramirez L."/>
            <person name="Alfaro M."/>
            <person name="Sun H."/>
            <person name="Tritt A."/>
            <person name="Yoshinaga Y."/>
            <person name="Zwiers L.-H."/>
            <person name="Turgeon B."/>
            <person name="Goodwin S."/>
            <person name="Spatafora J."/>
            <person name="Crous P."/>
            <person name="Grigoriev I."/>
        </authorList>
    </citation>
    <scope>NUCLEOTIDE SEQUENCE</scope>
    <source>
        <strain evidence="2">CBS 269.34</strain>
    </source>
</reference>
<feature type="compositionally biased region" description="Basic and acidic residues" evidence="1">
    <location>
        <begin position="514"/>
        <end position="524"/>
    </location>
</feature>
<feature type="compositionally biased region" description="Low complexity" evidence="1">
    <location>
        <begin position="590"/>
        <end position="600"/>
    </location>
</feature>
<feature type="compositionally biased region" description="Low complexity" evidence="1">
    <location>
        <begin position="698"/>
        <end position="716"/>
    </location>
</feature>
<dbReference type="Proteomes" id="UP000799750">
    <property type="component" value="Unassembled WGS sequence"/>
</dbReference>
<feature type="compositionally biased region" description="Polar residues" evidence="1">
    <location>
        <begin position="147"/>
        <end position="165"/>
    </location>
</feature>
<feature type="compositionally biased region" description="Polar residues" evidence="1">
    <location>
        <begin position="525"/>
        <end position="538"/>
    </location>
</feature>
<dbReference type="EMBL" id="MU004192">
    <property type="protein sequence ID" value="KAF2493329.1"/>
    <property type="molecule type" value="Genomic_DNA"/>
</dbReference>
<name>A0A6A6QMI9_9PEZI</name>
<feature type="compositionally biased region" description="Basic and acidic residues" evidence="1">
    <location>
        <begin position="302"/>
        <end position="328"/>
    </location>
</feature>
<feature type="compositionally biased region" description="Polar residues" evidence="1">
    <location>
        <begin position="433"/>
        <end position="467"/>
    </location>
</feature>
<feature type="compositionally biased region" description="Acidic residues" evidence="1">
    <location>
        <begin position="347"/>
        <end position="359"/>
    </location>
</feature>
<feature type="compositionally biased region" description="Pro residues" evidence="1">
    <location>
        <begin position="68"/>
        <end position="86"/>
    </location>
</feature>
<keyword evidence="3" id="KW-1185">Reference proteome</keyword>
<feature type="region of interest" description="Disordered" evidence="1">
    <location>
        <begin position="1"/>
        <end position="89"/>
    </location>
</feature>
<organism evidence="2 3">
    <name type="scientific">Lophium mytilinum</name>
    <dbReference type="NCBI Taxonomy" id="390894"/>
    <lineage>
        <taxon>Eukaryota</taxon>
        <taxon>Fungi</taxon>
        <taxon>Dikarya</taxon>
        <taxon>Ascomycota</taxon>
        <taxon>Pezizomycotina</taxon>
        <taxon>Dothideomycetes</taxon>
        <taxon>Pleosporomycetidae</taxon>
        <taxon>Mytilinidiales</taxon>
        <taxon>Mytilinidiaceae</taxon>
        <taxon>Lophium</taxon>
    </lineage>
</organism>
<proteinExistence type="predicted"/>